<comment type="caution">
    <text evidence="1">The sequence shown here is derived from an EMBL/GenBank/DDBJ whole genome shotgun (WGS) entry which is preliminary data.</text>
</comment>
<protein>
    <submittedName>
        <fullName evidence="1">Uncharacterized protein</fullName>
    </submittedName>
</protein>
<reference evidence="1" key="1">
    <citation type="submission" date="2020-05" db="EMBL/GenBank/DDBJ databases">
        <title>Large-scale comparative analyses of tick genomes elucidate their genetic diversity and vector capacities.</title>
        <authorList>
            <person name="Jia N."/>
            <person name="Wang J."/>
            <person name="Shi W."/>
            <person name="Du L."/>
            <person name="Sun Y."/>
            <person name="Zhan W."/>
            <person name="Jiang J."/>
            <person name="Wang Q."/>
            <person name="Zhang B."/>
            <person name="Ji P."/>
            <person name="Sakyi L.B."/>
            <person name="Cui X."/>
            <person name="Yuan T."/>
            <person name="Jiang B."/>
            <person name="Yang W."/>
            <person name="Lam T.T.-Y."/>
            <person name="Chang Q."/>
            <person name="Ding S."/>
            <person name="Wang X."/>
            <person name="Zhu J."/>
            <person name="Ruan X."/>
            <person name="Zhao L."/>
            <person name="Wei J."/>
            <person name="Que T."/>
            <person name="Du C."/>
            <person name="Cheng J."/>
            <person name="Dai P."/>
            <person name="Han X."/>
            <person name="Huang E."/>
            <person name="Gao Y."/>
            <person name="Liu J."/>
            <person name="Shao H."/>
            <person name="Ye R."/>
            <person name="Li L."/>
            <person name="Wei W."/>
            <person name="Wang X."/>
            <person name="Wang C."/>
            <person name="Yang T."/>
            <person name="Huo Q."/>
            <person name="Li W."/>
            <person name="Guo W."/>
            <person name="Chen H."/>
            <person name="Zhou L."/>
            <person name="Ni X."/>
            <person name="Tian J."/>
            <person name="Zhou Y."/>
            <person name="Sheng Y."/>
            <person name="Liu T."/>
            <person name="Pan Y."/>
            <person name="Xia L."/>
            <person name="Li J."/>
            <person name="Zhao F."/>
            <person name="Cao W."/>
        </authorList>
    </citation>
    <scope>NUCLEOTIDE SEQUENCE</scope>
    <source>
        <strain evidence="1">Hyas-2018</strain>
    </source>
</reference>
<dbReference type="Proteomes" id="UP000821845">
    <property type="component" value="Chromosome 4"/>
</dbReference>
<accession>A0ACB7SPF3</accession>
<proteinExistence type="predicted"/>
<name>A0ACB7SPF3_HYAAI</name>
<gene>
    <name evidence="1" type="ORF">HPB50_025243</name>
</gene>
<dbReference type="EMBL" id="CM023484">
    <property type="protein sequence ID" value="KAH6934539.1"/>
    <property type="molecule type" value="Genomic_DNA"/>
</dbReference>
<evidence type="ECO:0000313" key="2">
    <source>
        <dbReference type="Proteomes" id="UP000821845"/>
    </source>
</evidence>
<keyword evidence="2" id="KW-1185">Reference proteome</keyword>
<sequence>MKRHADNIEFFLNSLGKLHILGVKMDVSPLYPPVPIPVPRGTPSIGHLVSWDHSQSWTVAKWEDFGSSPKVSQEIVEFTIGDNGPDDYLSGHQIQGRILFPATGYIVLAWKSLAKRLGKPFHNVAVVLEDVQFSRATIMQKHRRNGALKWEKNWVTFLDSMLQGSELTRTGRLLQLPVKIIACRIDPLLHLEMAEKAMEAGKRELYVANYDMAVKVLSDRFGRRDMLVDDHLDHLLSLEPVRSSFEVSKLTILHDEVTFRMNALDGLGVSPGEHYPRTSAYYTVKGKRRLCHRTTLRRLQPIKQSS</sequence>
<organism evidence="1 2">
    <name type="scientific">Hyalomma asiaticum</name>
    <name type="common">Tick</name>
    <dbReference type="NCBI Taxonomy" id="266040"/>
    <lineage>
        <taxon>Eukaryota</taxon>
        <taxon>Metazoa</taxon>
        <taxon>Ecdysozoa</taxon>
        <taxon>Arthropoda</taxon>
        <taxon>Chelicerata</taxon>
        <taxon>Arachnida</taxon>
        <taxon>Acari</taxon>
        <taxon>Parasitiformes</taxon>
        <taxon>Ixodida</taxon>
        <taxon>Ixodoidea</taxon>
        <taxon>Ixodidae</taxon>
        <taxon>Hyalomminae</taxon>
        <taxon>Hyalomma</taxon>
    </lineage>
</organism>
<evidence type="ECO:0000313" key="1">
    <source>
        <dbReference type="EMBL" id="KAH6934539.1"/>
    </source>
</evidence>